<evidence type="ECO:0000313" key="7">
    <source>
        <dbReference type="Proteomes" id="UP001500483"/>
    </source>
</evidence>
<evidence type="ECO:0000256" key="1">
    <source>
        <dbReference type="ARBA" id="ARBA00022490"/>
    </source>
</evidence>
<keyword evidence="3 5" id="KW-0808">Transferase</keyword>
<dbReference type="InterPro" id="IPR029063">
    <property type="entry name" value="SAM-dependent_MTases_sf"/>
</dbReference>
<dbReference type="SUPFAM" id="SSF53335">
    <property type="entry name" value="S-adenosyl-L-methionine-dependent methyltransferases"/>
    <property type="match status" value="1"/>
</dbReference>
<accession>A0ABP6RWF6</accession>
<dbReference type="CDD" id="cd02440">
    <property type="entry name" value="AdoMet_MTases"/>
    <property type="match status" value="1"/>
</dbReference>
<evidence type="ECO:0000256" key="3">
    <source>
        <dbReference type="ARBA" id="ARBA00022679"/>
    </source>
</evidence>
<dbReference type="InterPro" id="IPR023149">
    <property type="entry name" value="Trans_acon_MeTrfase_C"/>
</dbReference>
<dbReference type="PANTHER" id="PTHR43861">
    <property type="entry name" value="TRANS-ACONITATE 2-METHYLTRANSFERASE-RELATED"/>
    <property type="match status" value="1"/>
</dbReference>
<dbReference type="Proteomes" id="UP001500483">
    <property type="component" value="Unassembled WGS sequence"/>
</dbReference>
<comment type="similarity">
    <text evidence="5">Belongs to the methyltransferase superfamily. Tam family.</text>
</comment>
<dbReference type="NCBIfam" id="NF010703">
    <property type="entry name" value="PRK14103.1"/>
    <property type="match status" value="1"/>
</dbReference>
<keyword evidence="7" id="KW-1185">Reference proteome</keyword>
<comment type="caution">
    <text evidence="6">The sequence shown here is derived from an EMBL/GenBank/DDBJ whole genome shotgun (WGS) entry which is preliminary data.</text>
</comment>
<reference evidence="7" key="1">
    <citation type="journal article" date="2019" name="Int. J. Syst. Evol. Microbiol.">
        <title>The Global Catalogue of Microorganisms (GCM) 10K type strain sequencing project: providing services to taxonomists for standard genome sequencing and annotation.</title>
        <authorList>
            <consortium name="The Broad Institute Genomics Platform"/>
            <consortium name="The Broad Institute Genome Sequencing Center for Infectious Disease"/>
            <person name="Wu L."/>
            <person name="Ma J."/>
        </authorList>
    </citation>
    <scope>NUCLEOTIDE SEQUENCE [LARGE SCALE GENOMIC DNA]</scope>
    <source>
        <strain evidence="7">JCM 9687</strain>
    </source>
</reference>
<dbReference type="Gene3D" id="3.40.50.150">
    <property type="entry name" value="Vaccinia Virus protein VP39"/>
    <property type="match status" value="1"/>
</dbReference>
<dbReference type="Gene3D" id="1.10.150.290">
    <property type="entry name" value="S-adenosyl-L-methionine-dependent methyltransferases"/>
    <property type="match status" value="1"/>
</dbReference>
<comment type="function">
    <text evidence="5">Catalyzes the S-adenosylmethionine monomethyl esterification of trans-aconitate.</text>
</comment>
<gene>
    <name evidence="5" type="primary">tam</name>
    <name evidence="6" type="ORF">GCM10020366_48190</name>
</gene>
<sequence length="259" mass="29016">MQYSRTVRAVWDPRKYLSFSEQRDRPAHDLLARVPQRPARRVVDLGCGAGNLTRLLTGRWPDAAVEATDSSPQMVEAARGNGVDARLQDVRDWRPAPDVDVVLCNAVLQWVPEHVDLLRGWLPALPDGATFAFQVPGNFESPSYRAIHEVLAEQGWDVDGMLRADSVRAPAEYADVLADLGAEVDAWETTYAHRLSGPDPVLEWVTGTALRPVRAALDEPDWQRFRAALADRLRTSYPARADGTTWFPFRRIFVVAHKP</sequence>
<organism evidence="6 7">
    <name type="scientific">Saccharopolyspora gregorii</name>
    <dbReference type="NCBI Taxonomy" id="33914"/>
    <lineage>
        <taxon>Bacteria</taxon>
        <taxon>Bacillati</taxon>
        <taxon>Actinomycetota</taxon>
        <taxon>Actinomycetes</taxon>
        <taxon>Pseudonocardiales</taxon>
        <taxon>Pseudonocardiaceae</taxon>
        <taxon>Saccharopolyspora</taxon>
    </lineage>
</organism>
<evidence type="ECO:0000256" key="4">
    <source>
        <dbReference type="ARBA" id="ARBA00022691"/>
    </source>
</evidence>
<keyword evidence="4 5" id="KW-0949">S-adenosyl-L-methionine</keyword>
<dbReference type="InterPro" id="IPR023506">
    <property type="entry name" value="Trans-aconitate_MeTrfase"/>
</dbReference>
<evidence type="ECO:0000256" key="5">
    <source>
        <dbReference type="HAMAP-Rule" id="MF_00560"/>
    </source>
</evidence>
<evidence type="ECO:0000313" key="6">
    <source>
        <dbReference type="EMBL" id="GAA3362000.1"/>
    </source>
</evidence>
<dbReference type="EC" id="2.1.1.144" evidence="5"/>
<name>A0ABP6RWF6_9PSEU</name>
<comment type="subcellular location">
    <subcellularLocation>
        <location evidence="5">Cytoplasm</location>
    </subcellularLocation>
</comment>
<evidence type="ECO:0000256" key="2">
    <source>
        <dbReference type="ARBA" id="ARBA00022603"/>
    </source>
</evidence>
<protein>
    <recommendedName>
        <fullName evidence="5">Trans-aconitate 2-methyltransferase</fullName>
        <ecNumber evidence="5">2.1.1.144</ecNumber>
    </recommendedName>
</protein>
<dbReference type="HAMAP" id="MF_00560">
    <property type="entry name" value="Tran_acon_Me_trans"/>
    <property type="match status" value="1"/>
</dbReference>
<comment type="catalytic activity">
    <reaction evidence="5">
        <text>trans-aconitate + S-adenosyl-L-methionine = (E)-3-(methoxycarbonyl)pent-2-enedioate + S-adenosyl-L-homocysteine</text>
        <dbReference type="Rhea" id="RHEA:14969"/>
        <dbReference type="ChEBI" id="CHEBI:15708"/>
        <dbReference type="ChEBI" id="CHEBI:57470"/>
        <dbReference type="ChEBI" id="CHEBI:57856"/>
        <dbReference type="ChEBI" id="CHEBI:59789"/>
        <dbReference type="EC" id="2.1.1.144"/>
    </reaction>
</comment>
<proteinExistence type="inferred from homology"/>
<dbReference type="PANTHER" id="PTHR43861:SF1">
    <property type="entry name" value="TRANS-ACONITATE 2-METHYLTRANSFERASE"/>
    <property type="match status" value="1"/>
</dbReference>
<dbReference type="EMBL" id="BAAAYK010000038">
    <property type="protein sequence ID" value="GAA3362000.1"/>
    <property type="molecule type" value="Genomic_DNA"/>
</dbReference>
<keyword evidence="1 5" id="KW-0963">Cytoplasm</keyword>
<keyword evidence="2 5" id="KW-0489">Methyltransferase</keyword>
<dbReference type="Pfam" id="PF13489">
    <property type="entry name" value="Methyltransf_23"/>
    <property type="match status" value="1"/>
</dbReference>